<dbReference type="PANTHER" id="PTHR28259">
    <property type="entry name" value="FLUORIDE EXPORT PROTEIN 1-RELATED"/>
    <property type="match status" value="1"/>
</dbReference>
<gene>
    <name evidence="10" type="primary">fluC</name>
    <name evidence="10" type="synonym">crcB</name>
    <name evidence="11" type="ORF">SAMN02745716_0421</name>
</gene>
<evidence type="ECO:0000256" key="4">
    <source>
        <dbReference type="ARBA" id="ARBA00022989"/>
    </source>
</evidence>
<feature type="transmembrane region" description="Helical" evidence="10">
    <location>
        <begin position="100"/>
        <end position="120"/>
    </location>
</feature>
<evidence type="ECO:0000256" key="3">
    <source>
        <dbReference type="ARBA" id="ARBA00022692"/>
    </source>
</evidence>
<dbReference type="GO" id="GO:0005886">
    <property type="term" value="C:plasma membrane"/>
    <property type="evidence" value="ECO:0007669"/>
    <property type="project" value="UniProtKB-SubCell"/>
</dbReference>
<evidence type="ECO:0000256" key="9">
    <source>
        <dbReference type="ARBA" id="ARBA00049940"/>
    </source>
</evidence>
<feature type="binding site" evidence="10">
    <location>
        <position position="75"/>
    </location>
    <ligand>
        <name>Na(+)</name>
        <dbReference type="ChEBI" id="CHEBI:29101"/>
        <note>structural</note>
    </ligand>
</feature>
<dbReference type="HAMAP" id="MF_00454">
    <property type="entry name" value="FluC"/>
    <property type="match status" value="1"/>
</dbReference>
<evidence type="ECO:0000256" key="2">
    <source>
        <dbReference type="ARBA" id="ARBA00022475"/>
    </source>
</evidence>
<comment type="catalytic activity">
    <reaction evidence="8">
        <text>fluoride(in) = fluoride(out)</text>
        <dbReference type="Rhea" id="RHEA:76159"/>
        <dbReference type="ChEBI" id="CHEBI:17051"/>
    </reaction>
    <physiologicalReaction direction="left-to-right" evidence="8">
        <dbReference type="Rhea" id="RHEA:76160"/>
    </physiologicalReaction>
</comment>
<comment type="subcellular location">
    <subcellularLocation>
        <location evidence="1 10">Cell membrane</location>
        <topology evidence="1 10">Multi-pass membrane protein</topology>
    </subcellularLocation>
</comment>
<dbReference type="AlphaFoldDB" id="A0A1H6FK71"/>
<protein>
    <recommendedName>
        <fullName evidence="10">Fluoride-specific ion channel FluC</fullName>
    </recommendedName>
</protein>
<sequence>MMRYLAVAAFGALGAVARYAVDGAVSRATAGQFPWGTLVVNIAGSFALGALVELTTNRMVLPAEWRIALGIGFLGAFTTFSTFTYETLRMLESGAVGEALLNVALSLALGLLAAALGVGVGRVV</sequence>
<dbReference type="InterPro" id="IPR003691">
    <property type="entry name" value="FluC"/>
</dbReference>
<comment type="function">
    <text evidence="9 10">Fluoride-specific ion channel. Important for reducing fluoride concentration in the cell, thus reducing its toxicity.</text>
</comment>
<evidence type="ECO:0000313" key="12">
    <source>
        <dbReference type="Proteomes" id="UP000222056"/>
    </source>
</evidence>
<name>A0A1H6FK71_THEAL</name>
<dbReference type="NCBIfam" id="TIGR00494">
    <property type="entry name" value="crcB"/>
    <property type="match status" value="1"/>
</dbReference>
<organism evidence="11 12">
    <name type="scientific">Thermoleophilum album</name>
    <dbReference type="NCBI Taxonomy" id="29539"/>
    <lineage>
        <taxon>Bacteria</taxon>
        <taxon>Bacillati</taxon>
        <taxon>Actinomycetota</taxon>
        <taxon>Thermoleophilia</taxon>
        <taxon>Thermoleophilales</taxon>
        <taxon>Thermoleophilaceae</taxon>
        <taxon>Thermoleophilum</taxon>
    </lineage>
</organism>
<keyword evidence="5 10" id="KW-0472">Membrane</keyword>
<keyword evidence="3 10" id="KW-0812">Transmembrane</keyword>
<dbReference type="EMBL" id="FNWJ01000001">
    <property type="protein sequence ID" value="SEH10558.1"/>
    <property type="molecule type" value="Genomic_DNA"/>
</dbReference>
<keyword evidence="6 10" id="KW-0407">Ion channel</keyword>
<dbReference type="Proteomes" id="UP000222056">
    <property type="component" value="Unassembled WGS sequence"/>
</dbReference>
<evidence type="ECO:0000256" key="8">
    <source>
        <dbReference type="ARBA" id="ARBA00035585"/>
    </source>
</evidence>
<evidence type="ECO:0000256" key="6">
    <source>
        <dbReference type="ARBA" id="ARBA00023303"/>
    </source>
</evidence>
<dbReference type="STRING" id="29539.SAMN02745716_0421"/>
<dbReference type="OrthoDB" id="4408652at2"/>
<keyword evidence="10" id="KW-0813">Transport</keyword>
<evidence type="ECO:0000256" key="7">
    <source>
        <dbReference type="ARBA" id="ARBA00035120"/>
    </source>
</evidence>
<reference evidence="12" key="1">
    <citation type="submission" date="2016-10" db="EMBL/GenBank/DDBJ databases">
        <authorList>
            <person name="Varghese N."/>
            <person name="Submissions S."/>
        </authorList>
    </citation>
    <scope>NUCLEOTIDE SEQUENCE [LARGE SCALE GENOMIC DNA]</scope>
    <source>
        <strain evidence="12">ATCC 35263</strain>
    </source>
</reference>
<evidence type="ECO:0000256" key="10">
    <source>
        <dbReference type="HAMAP-Rule" id="MF_00454"/>
    </source>
</evidence>
<evidence type="ECO:0000256" key="1">
    <source>
        <dbReference type="ARBA" id="ARBA00004651"/>
    </source>
</evidence>
<feature type="transmembrane region" description="Helical" evidence="10">
    <location>
        <begin position="67"/>
        <end position="88"/>
    </location>
</feature>
<evidence type="ECO:0000313" key="11">
    <source>
        <dbReference type="EMBL" id="SEH10558.1"/>
    </source>
</evidence>
<keyword evidence="4 10" id="KW-1133">Transmembrane helix</keyword>
<comment type="activity regulation">
    <text evidence="10">Na(+) is not transported, but it plays an essential structural role and its presence is essential for fluoride channel function.</text>
</comment>
<comment type="similarity">
    <text evidence="7 10">Belongs to the fluoride channel Fluc/FEX (TC 1.A.43) family.</text>
</comment>
<keyword evidence="2 10" id="KW-1003">Cell membrane</keyword>
<keyword evidence="10" id="KW-0406">Ion transport</keyword>
<keyword evidence="12" id="KW-1185">Reference proteome</keyword>
<dbReference type="GO" id="GO:0140114">
    <property type="term" value="P:cellular detoxification of fluoride"/>
    <property type="evidence" value="ECO:0007669"/>
    <property type="project" value="UniProtKB-UniRule"/>
</dbReference>
<feature type="binding site" evidence="10">
    <location>
        <position position="78"/>
    </location>
    <ligand>
        <name>Na(+)</name>
        <dbReference type="ChEBI" id="CHEBI:29101"/>
        <note>structural</note>
    </ligand>
</feature>
<feature type="transmembrane region" description="Helical" evidence="10">
    <location>
        <begin position="33"/>
        <end position="55"/>
    </location>
</feature>
<proteinExistence type="inferred from homology"/>
<accession>A0A1H6FK71</accession>
<dbReference type="Pfam" id="PF02537">
    <property type="entry name" value="CRCB"/>
    <property type="match status" value="1"/>
</dbReference>
<dbReference type="GO" id="GO:0062054">
    <property type="term" value="F:fluoride channel activity"/>
    <property type="evidence" value="ECO:0007669"/>
    <property type="project" value="UniProtKB-UniRule"/>
</dbReference>
<keyword evidence="10" id="KW-0479">Metal-binding</keyword>
<keyword evidence="10" id="KW-0915">Sodium</keyword>
<evidence type="ECO:0000256" key="5">
    <source>
        <dbReference type="ARBA" id="ARBA00023136"/>
    </source>
</evidence>
<dbReference type="PANTHER" id="PTHR28259:SF1">
    <property type="entry name" value="FLUORIDE EXPORT PROTEIN 1-RELATED"/>
    <property type="match status" value="1"/>
</dbReference>
<dbReference type="GO" id="GO:0046872">
    <property type="term" value="F:metal ion binding"/>
    <property type="evidence" value="ECO:0007669"/>
    <property type="project" value="UniProtKB-KW"/>
</dbReference>